<dbReference type="Pfam" id="PF00294">
    <property type="entry name" value="PfkB"/>
    <property type="match status" value="2"/>
</dbReference>
<dbReference type="GO" id="GO:0004730">
    <property type="term" value="F:pseudouridylate synthase activity"/>
    <property type="evidence" value="ECO:0007669"/>
    <property type="project" value="InterPro"/>
</dbReference>
<keyword evidence="2" id="KW-0378">Hydrolase</keyword>
<dbReference type="PANTHER" id="PTHR42909:SF1">
    <property type="entry name" value="CARBOHYDRATE KINASE PFKB DOMAIN-CONTAINING PROTEIN"/>
    <property type="match status" value="1"/>
</dbReference>
<dbReference type="AlphaFoldDB" id="G0SBN7"/>
<protein>
    <recommendedName>
        <fullName evidence="6">Carbohydrate kinase PfkB domain-containing protein</fullName>
    </recommendedName>
</protein>
<dbReference type="Pfam" id="PF04227">
    <property type="entry name" value="Indigoidine_A"/>
    <property type="match status" value="1"/>
</dbReference>
<dbReference type="GO" id="GO:0005737">
    <property type="term" value="C:cytoplasm"/>
    <property type="evidence" value="ECO:0007669"/>
    <property type="project" value="TreeGrafter"/>
</dbReference>
<evidence type="ECO:0000256" key="2">
    <source>
        <dbReference type="ARBA" id="ARBA00022801"/>
    </source>
</evidence>
<feature type="domain" description="Carbohydrate kinase PfkB" evidence="6">
    <location>
        <begin position="749"/>
        <end position="798"/>
    </location>
</feature>
<reference evidence="7 8" key="1">
    <citation type="journal article" date="2011" name="Cell">
        <title>Insight into structure and assembly of the nuclear pore complex by utilizing the genome of a eukaryotic thermophile.</title>
        <authorList>
            <person name="Amlacher S."/>
            <person name="Sarges P."/>
            <person name="Flemming D."/>
            <person name="van Noort V."/>
            <person name="Kunze R."/>
            <person name="Devos D.P."/>
            <person name="Arumugam M."/>
            <person name="Bork P."/>
            <person name="Hurt E."/>
        </authorList>
    </citation>
    <scope>NUCLEOTIDE SEQUENCE [LARGE SCALE GENOMIC DNA]</scope>
    <source>
        <strain evidence="8">DSM 1495 / CBS 144.50 / IMI 039719</strain>
    </source>
</reference>
<dbReference type="OrthoDB" id="198885at2759"/>
<evidence type="ECO:0000256" key="3">
    <source>
        <dbReference type="ARBA" id="ARBA00023211"/>
    </source>
</evidence>
<dbReference type="OMA" id="FNCIIAT"/>
<name>G0SBN7_CHATD</name>
<proteinExistence type="predicted"/>
<dbReference type="STRING" id="759272.G0SBN7"/>
<feature type="domain" description="Carbohydrate kinase PfkB" evidence="6">
    <location>
        <begin position="431"/>
        <end position="568"/>
    </location>
</feature>
<keyword evidence="4" id="KW-0456">Lyase</keyword>
<gene>
    <name evidence="7" type="ORF">CTHT_0054230</name>
</gene>
<dbReference type="Proteomes" id="UP000008066">
    <property type="component" value="Unassembled WGS sequence"/>
</dbReference>
<evidence type="ECO:0000313" key="7">
    <source>
        <dbReference type="EMBL" id="EGS18813.1"/>
    </source>
</evidence>
<dbReference type="EMBL" id="GL988045">
    <property type="protein sequence ID" value="EGS18813.1"/>
    <property type="molecule type" value="Genomic_DNA"/>
</dbReference>
<keyword evidence="8" id="KW-1185">Reference proteome</keyword>
<dbReference type="GO" id="GO:0016798">
    <property type="term" value="F:hydrolase activity, acting on glycosyl bonds"/>
    <property type="evidence" value="ECO:0007669"/>
    <property type="project" value="UniProtKB-KW"/>
</dbReference>
<evidence type="ECO:0000256" key="5">
    <source>
        <dbReference type="ARBA" id="ARBA00023295"/>
    </source>
</evidence>
<dbReference type="SUPFAM" id="SSF110581">
    <property type="entry name" value="Indigoidine synthase A-like"/>
    <property type="match status" value="1"/>
</dbReference>
<keyword evidence="3" id="KW-0464">Manganese</keyword>
<dbReference type="HOGENOM" id="CLU_012201_3_0_1"/>
<accession>G0SBN7</accession>
<dbReference type="InterPro" id="IPR029056">
    <property type="entry name" value="Ribokinase-like"/>
</dbReference>
<dbReference type="SUPFAM" id="SSF53613">
    <property type="entry name" value="Ribokinase-like"/>
    <property type="match status" value="1"/>
</dbReference>
<evidence type="ECO:0000256" key="4">
    <source>
        <dbReference type="ARBA" id="ARBA00023239"/>
    </source>
</evidence>
<sequence length="818" mass="88227">MAHLRRLPSIPRQPNYAFLRSHYQSYTSAPFLSRLINIHPEVADAIANNRPVVALESTIYTHGALSEDFPHALDRLVREHGAIPAVCGVYAGVPTVGLQPAEIMRMVSEGAKKASRRDLAYLVGKGDKLHGGTTISGTMVLARLAGIRVFGTGGLGGVHRGGESSMDVSADLTELGRTRVAVVSSGCKGFLDIPRTLEYLETQGVLVATFADEGQERVEFPAFWARESGSPSPAVVRDEKEAAGIILAQEKLGIESGLLFANPIPKQFAIPRKDMEEIIATAVREAEEKGFTGNANTPYILKRIRELSQGKSVPANKALVEANVGRAARIAVELAKMLDGSPVTPRTVTTTTTTTTTTTSYEGFDAAGKPSAGRMINVESKEVEAKTKPEIESHPVDVLVAGSVALDLNCNYVGGAGSAESSDKVTPAMHTSNPSTIHQSIGGVGHNIARAAHLVSDEGKVRLCSMVGDDIAGHTILSTLQSSGLDTSCIRQLGHEYPSARTAQYVAVNDANKNLVMAMADMAIFSSHSFPAYWNSAVAAARPKWLVVDANWSEHDIQSWIQAGRRHGAKIIFEPVSVAKSQRLFPNLDAWRRHHHHHKHDFVIPHELPVHPRPLVDLATPNHHELLAMYQAAKAHGHLDTSAWFDVIDAFGITGRSSGRDRFDAIFSQHNARDLVDAGLPVQSISLLPYIPTLITKLGPRGALLTALLPPDDPRLRDPGHSRWVISRCAVPDHPHIGGVYMRLYPPAEKVPDQEVVSVNGIGDTFVGVLVAGLAMGGRVERLIDVAQRAAVLTLRSQEGVSEDVRGLRRVLSGIVKE</sequence>
<dbReference type="RefSeq" id="XP_006695758.1">
    <property type="nucleotide sequence ID" value="XM_006695695.1"/>
</dbReference>
<keyword evidence="1" id="KW-0479">Metal-binding</keyword>
<dbReference type="Gene3D" id="3.40.1190.20">
    <property type="match status" value="1"/>
</dbReference>
<keyword evidence="5" id="KW-0326">Glycosidase</keyword>
<evidence type="ECO:0000256" key="1">
    <source>
        <dbReference type="ARBA" id="ARBA00022723"/>
    </source>
</evidence>
<dbReference type="CDD" id="cd01941">
    <property type="entry name" value="YeiC_kinase_like"/>
    <property type="match status" value="1"/>
</dbReference>
<evidence type="ECO:0000313" key="8">
    <source>
        <dbReference type="Proteomes" id="UP000008066"/>
    </source>
</evidence>
<dbReference type="eggNOG" id="KOG3009">
    <property type="taxonomic scope" value="Eukaryota"/>
</dbReference>
<dbReference type="InterPro" id="IPR022830">
    <property type="entry name" value="Indigdn_synthA-like"/>
</dbReference>
<dbReference type="Gene3D" id="3.40.1790.10">
    <property type="entry name" value="Indigoidine synthase domain"/>
    <property type="match status" value="1"/>
</dbReference>
<dbReference type="KEGG" id="cthr:CTHT_0054230"/>
<dbReference type="InterPro" id="IPR007342">
    <property type="entry name" value="PsuG"/>
</dbReference>
<evidence type="ECO:0000259" key="6">
    <source>
        <dbReference type="Pfam" id="PF00294"/>
    </source>
</evidence>
<organism evidence="8">
    <name type="scientific">Chaetomium thermophilum (strain DSM 1495 / CBS 144.50 / IMI 039719)</name>
    <name type="common">Thermochaetoides thermophila</name>
    <dbReference type="NCBI Taxonomy" id="759272"/>
    <lineage>
        <taxon>Eukaryota</taxon>
        <taxon>Fungi</taxon>
        <taxon>Dikarya</taxon>
        <taxon>Ascomycota</taxon>
        <taxon>Pezizomycotina</taxon>
        <taxon>Sordariomycetes</taxon>
        <taxon>Sordariomycetidae</taxon>
        <taxon>Sordariales</taxon>
        <taxon>Chaetomiaceae</taxon>
        <taxon>Thermochaetoides</taxon>
    </lineage>
</organism>
<dbReference type="GO" id="GO:0046872">
    <property type="term" value="F:metal ion binding"/>
    <property type="evidence" value="ECO:0007669"/>
    <property type="project" value="UniProtKB-KW"/>
</dbReference>
<dbReference type="PANTHER" id="PTHR42909">
    <property type="entry name" value="ZGC:136858"/>
    <property type="match status" value="1"/>
</dbReference>
<dbReference type="GeneID" id="18259461"/>
<dbReference type="InterPro" id="IPR011611">
    <property type="entry name" value="PfkB_dom"/>
</dbReference>